<organism evidence="1 2">
    <name type="scientific">Tritrichomonas musculus</name>
    <dbReference type="NCBI Taxonomy" id="1915356"/>
    <lineage>
        <taxon>Eukaryota</taxon>
        <taxon>Metamonada</taxon>
        <taxon>Parabasalia</taxon>
        <taxon>Tritrichomonadida</taxon>
        <taxon>Tritrichomonadidae</taxon>
        <taxon>Tritrichomonas</taxon>
    </lineage>
</organism>
<evidence type="ECO:0008006" key="3">
    <source>
        <dbReference type="Google" id="ProtNLM"/>
    </source>
</evidence>
<name>A0ABR2ICD5_9EUKA</name>
<reference evidence="1 2" key="1">
    <citation type="submission" date="2024-04" db="EMBL/GenBank/DDBJ databases">
        <title>Tritrichomonas musculus Genome.</title>
        <authorList>
            <person name="Alves-Ferreira E."/>
            <person name="Grigg M."/>
            <person name="Lorenzi H."/>
            <person name="Galac M."/>
        </authorList>
    </citation>
    <scope>NUCLEOTIDE SEQUENCE [LARGE SCALE GENOMIC DNA]</scope>
    <source>
        <strain evidence="1 2">EAF2021</strain>
    </source>
</reference>
<keyword evidence="2" id="KW-1185">Reference proteome</keyword>
<protein>
    <recommendedName>
        <fullName evidence="3">Protein kinase domain-containing protein</fullName>
    </recommendedName>
</protein>
<dbReference type="EMBL" id="JAPFFF010000018">
    <property type="protein sequence ID" value="KAK8860676.1"/>
    <property type="molecule type" value="Genomic_DNA"/>
</dbReference>
<sequence>MSQIDRYIDIQNIDDDLLRSVFPSIDIDDLTKFKKSFTYQAHRIFFQQYQQHNKKNPKYISKIQIKEIESANDSSHKYNLLFDLNEMSFMINHQNFKSKDAEREKEIFLRTKSNFILHSQMFQSDPEAFLPYLIGSTIEEIINQNQESHIITDADKILWVIEISSAMSDLYNENSDSNNYNFYHGNISDQSFFIDSMKNAYLFSISENKRHNYFHIKNDQHIHQQTNISFLQQKKIDDLNSIGILIAEIFEEKTPEKEYFTNSSIQFYRNHHSEIDKILNNFPYRKGTYTEFKNIISDIQNTTIYKAHQHEIEKRLEKAKSISPSIKSSFHTLIFSKLVGVYDIKPICVQLFTQLRDQNEKGSDYYLFFNLILHIFFPDVNQNLRKIDYIELLNLFNTANDLTTNISTLLNEYLLIENEYHKILYQLKVEKIINDKAISQFSNIEILIRNEIGGKANDQAFLQFLQKIMHFYFPYEKTKNNNIFDYFGIIYFLKNKENVVRIAHPTMSEKNINRLNSLSNNEQIENFIKKSIIQKSNICVLDFIREFDSSLIRHKLLFNVSDSSFYLNRIFFFGGDVNDFRKKVRYQDDLFTKINSKYILHLDSEANNMKHDAKSSSSDFSFIPTTLLHVIQRNSHNRIINDCDKILWAIQIAIALRDLQEYLNRNHQEHQTDFKDCIYDQSFYIDSMKNIYLGTLAYPSERENENSCSDGPIYFRSFKNPSYIYTYGVLLNEIITEIEPKNLFGKDSRSVRVEKLKKGYFQNEEFEKTGQKWYELYGNDLKDIVNSCLKNEINEFDTILNLLRETKLYNNWKFIIEKREKEANPLDSSRRCTFKSLLISEISGIANINNIFINLFERLDENSNDKYQNFYNKILKELKHNYSPVNYFQAIVQISEASQSE</sequence>
<evidence type="ECO:0000313" key="1">
    <source>
        <dbReference type="EMBL" id="KAK8860676.1"/>
    </source>
</evidence>
<proteinExistence type="predicted"/>
<comment type="caution">
    <text evidence="1">The sequence shown here is derived from an EMBL/GenBank/DDBJ whole genome shotgun (WGS) entry which is preliminary data.</text>
</comment>
<gene>
    <name evidence="1" type="ORF">M9Y10_012341</name>
</gene>
<accession>A0ABR2ICD5</accession>
<evidence type="ECO:0000313" key="2">
    <source>
        <dbReference type="Proteomes" id="UP001470230"/>
    </source>
</evidence>
<dbReference type="Proteomes" id="UP001470230">
    <property type="component" value="Unassembled WGS sequence"/>
</dbReference>